<dbReference type="InterPro" id="IPR015422">
    <property type="entry name" value="PyrdxlP-dep_Trfase_small"/>
</dbReference>
<dbReference type="AlphaFoldDB" id="A0A510X7B1"/>
<dbReference type="SUPFAM" id="SSF53383">
    <property type="entry name" value="PLP-dependent transferases"/>
    <property type="match status" value="1"/>
</dbReference>
<feature type="domain" description="Aminotransferase class I/classII large" evidence="7">
    <location>
        <begin position="33"/>
        <end position="381"/>
    </location>
</feature>
<evidence type="ECO:0000256" key="4">
    <source>
        <dbReference type="ARBA" id="ARBA00022679"/>
    </source>
</evidence>
<comment type="similarity">
    <text evidence="2 6">Belongs to the class-I pyridoxal-phosphate-dependent aminotransferase family.</text>
</comment>
<protein>
    <recommendedName>
        <fullName evidence="6">Aminotransferase</fullName>
        <ecNumber evidence="6">2.6.1.-</ecNumber>
    </recommendedName>
</protein>
<dbReference type="InterPro" id="IPR015421">
    <property type="entry name" value="PyrdxlP-dep_Trfase_major"/>
</dbReference>
<dbReference type="OrthoDB" id="9763453at2"/>
<evidence type="ECO:0000256" key="6">
    <source>
        <dbReference type="RuleBase" id="RU000481"/>
    </source>
</evidence>
<keyword evidence="8" id="KW-0670">Pyruvate</keyword>
<dbReference type="InterPro" id="IPR015424">
    <property type="entry name" value="PyrdxlP-dep_Trfase"/>
</dbReference>
<dbReference type="InterPro" id="IPR004838">
    <property type="entry name" value="NHTrfase_class1_PyrdxlP-BS"/>
</dbReference>
<dbReference type="InterPro" id="IPR050596">
    <property type="entry name" value="AspAT/PAT-like"/>
</dbReference>
<comment type="caution">
    <text evidence="8">The sequence shown here is derived from an EMBL/GenBank/DDBJ whole genome shotgun (WGS) entry which is preliminary data.</text>
</comment>
<dbReference type="Pfam" id="PF00155">
    <property type="entry name" value="Aminotran_1_2"/>
    <property type="match status" value="1"/>
</dbReference>
<evidence type="ECO:0000313" key="9">
    <source>
        <dbReference type="Proteomes" id="UP000321275"/>
    </source>
</evidence>
<dbReference type="InterPro" id="IPR004839">
    <property type="entry name" value="Aminotransferase_I/II_large"/>
</dbReference>
<proteinExistence type="inferred from homology"/>
<evidence type="ECO:0000313" key="8">
    <source>
        <dbReference type="EMBL" id="GEK47253.1"/>
    </source>
</evidence>
<accession>A0A510X7B1</accession>
<evidence type="ECO:0000256" key="2">
    <source>
        <dbReference type="ARBA" id="ARBA00007441"/>
    </source>
</evidence>
<dbReference type="Gene3D" id="3.40.640.10">
    <property type="entry name" value="Type I PLP-dependent aspartate aminotransferase-like (Major domain)"/>
    <property type="match status" value="1"/>
</dbReference>
<reference evidence="8 9" key="1">
    <citation type="submission" date="2019-07" db="EMBL/GenBank/DDBJ databases">
        <title>Whole genome shotgun sequence of Halomonas pacifica NBRC 102220.</title>
        <authorList>
            <person name="Hosoyama A."/>
            <person name="Uohara A."/>
            <person name="Ohji S."/>
            <person name="Ichikawa N."/>
        </authorList>
    </citation>
    <scope>NUCLEOTIDE SEQUENCE [LARGE SCALE GENOMIC DNA]</scope>
    <source>
        <strain evidence="8 9">NBRC 102220</strain>
    </source>
</reference>
<evidence type="ECO:0000256" key="5">
    <source>
        <dbReference type="ARBA" id="ARBA00022898"/>
    </source>
</evidence>
<evidence type="ECO:0000259" key="7">
    <source>
        <dbReference type="Pfam" id="PF00155"/>
    </source>
</evidence>
<dbReference type="Gene3D" id="3.90.1150.10">
    <property type="entry name" value="Aspartate Aminotransferase, domain 1"/>
    <property type="match status" value="1"/>
</dbReference>
<keyword evidence="9" id="KW-1185">Reference proteome</keyword>
<dbReference type="RefSeq" id="WP_146802526.1">
    <property type="nucleotide sequence ID" value="NZ_BJUK01000013.1"/>
</dbReference>
<dbReference type="GO" id="GO:0006520">
    <property type="term" value="P:amino acid metabolic process"/>
    <property type="evidence" value="ECO:0007669"/>
    <property type="project" value="InterPro"/>
</dbReference>
<dbReference type="FunFam" id="3.40.640.10:FF:000033">
    <property type="entry name" value="Aspartate aminotransferase"/>
    <property type="match status" value="1"/>
</dbReference>
<dbReference type="PROSITE" id="PS00105">
    <property type="entry name" value="AA_TRANSFER_CLASS_1"/>
    <property type="match status" value="1"/>
</dbReference>
<dbReference type="CDD" id="cd00609">
    <property type="entry name" value="AAT_like"/>
    <property type="match status" value="1"/>
</dbReference>
<keyword evidence="5" id="KW-0663">Pyridoxal phosphate</keyword>
<organism evidence="8 9">
    <name type="scientific">Bisbaumannia pacifica</name>
    <dbReference type="NCBI Taxonomy" id="77098"/>
    <lineage>
        <taxon>Bacteria</taxon>
        <taxon>Pseudomonadati</taxon>
        <taxon>Pseudomonadota</taxon>
        <taxon>Gammaproteobacteria</taxon>
        <taxon>Oceanospirillales</taxon>
        <taxon>Halomonadaceae</taxon>
        <taxon>Bisbaumannia</taxon>
    </lineage>
</organism>
<dbReference type="EC" id="2.6.1.-" evidence="6"/>
<comment type="cofactor">
    <cofactor evidence="1 6">
        <name>pyridoxal 5'-phosphate</name>
        <dbReference type="ChEBI" id="CHEBI:597326"/>
    </cofactor>
</comment>
<dbReference type="PANTHER" id="PTHR46383:SF1">
    <property type="entry name" value="ASPARTATE AMINOTRANSFERASE"/>
    <property type="match status" value="1"/>
</dbReference>
<dbReference type="PANTHER" id="PTHR46383">
    <property type="entry name" value="ASPARTATE AMINOTRANSFERASE"/>
    <property type="match status" value="1"/>
</dbReference>
<dbReference type="GO" id="GO:0008483">
    <property type="term" value="F:transaminase activity"/>
    <property type="evidence" value="ECO:0007669"/>
    <property type="project" value="UniProtKB-KW"/>
</dbReference>
<keyword evidence="4 6" id="KW-0808">Transferase</keyword>
<name>A0A510X7B1_9GAMM</name>
<dbReference type="Proteomes" id="UP000321275">
    <property type="component" value="Unassembled WGS sequence"/>
</dbReference>
<keyword evidence="3 6" id="KW-0032">Aminotransferase</keyword>
<dbReference type="GO" id="GO:0030170">
    <property type="term" value="F:pyridoxal phosphate binding"/>
    <property type="evidence" value="ECO:0007669"/>
    <property type="project" value="InterPro"/>
</dbReference>
<dbReference type="EMBL" id="BJUK01000013">
    <property type="protein sequence ID" value="GEK47253.1"/>
    <property type="molecule type" value="Genomic_DNA"/>
</dbReference>
<gene>
    <name evidence="8" type="primary">aruH</name>
    <name evidence="8" type="ORF">HPA02_15360</name>
</gene>
<sequence>MRYSRLTDRIAGEGAAAWDIHYRALARQAAGEEITVLSVGDPDFATPAPIVESAVASLRGGATHYSDVQGKLALRQVIADDYRRRGIAAGPDNVIVMAGAQCGLYAAAQCLLDPGDEVLVPEPSYVTYEAVLRATGAELVQVPLDGEADFRLDPAALEAAITPRTRAILLNSPHNPTGQLIDAETWAAIAALCRRHDLWLISDEVYAELIFEGEHLCPAGLPEMAERCVVISSLSKSHAMTGWRLGWVLGPEALIQHLTHLALCMLYGCPDFIQDAACDALTTPPVELQAMRETYRGRRDAACAALAESPAVTAIRPPAGMFLMVDIRATGLSSQAFADRLLDEEGISVLSGEAFGPSAAGYVRLSLTVEAERLAAACRRLAACAERARDAGAPPALSPTAAPEADCL</sequence>
<evidence type="ECO:0000256" key="1">
    <source>
        <dbReference type="ARBA" id="ARBA00001933"/>
    </source>
</evidence>
<evidence type="ECO:0000256" key="3">
    <source>
        <dbReference type="ARBA" id="ARBA00022576"/>
    </source>
</evidence>